<keyword evidence="2" id="KW-1185">Reference proteome</keyword>
<organism evidence="1 2">
    <name type="scientific">Purpureocillium lilacinum</name>
    <name type="common">Paecilomyces lilacinus</name>
    <dbReference type="NCBI Taxonomy" id="33203"/>
    <lineage>
        <taxon>Eukaryota</taxon>
        <taxon>Fungi</taxon>
        <taxon>Dikarya</taxon>
        <taxon>Ascomycota</taxon>
        <taxon>Pezizomycotina</taxon>
        <taxon>Sordariomycetes</taxon>
        <taxon>Hypocreomycetidae</taxon>
        <taxon>Hypocreales</taxon>
        <taxon>Ophiocordycipitaceae</taxon>
        <taxon>Purpureocillium</taxon>
    </lineage>
</organism>
<accession>A0ACC4DBQ3</accession>
<sequence length="115" mass="12403">MIKERVIITRASHVCVAPTAWTSPGNHLRAALPGRFLVLYCSPADETKHASAAAGQQTLPRASDVPNPGTQDPTHARPPDPAGWASLGSWMWLHLPVLAQLLLCGPTRPRAEYHA</sequence>
<dbReference type="Proteomes" id="UP001638806">
    <property type="component" value="Unassembled WGS sequence"/>
</dbReference>
<proteinExistence type="predicted"/>
<reference evidence="1" key="1">
    <citation type="submission" date="2024-12" db="EMBL/GenBank/DDBJ databases">
        <title>Comparative genomics and development of molecular markers within Purpureocillium lilacinum and among Purpureocillium species.</title>
        <authorList>
            <person name="Yeh Z.-Y."/>
            <person name="Ni N.-T."/>
            <person name="Lo P.-H."/>
            <person name="Mushyakhwo K."/>
            <person name="Lin C.-F."/>
            <person name="Nai Y.-S."/>
        </authorList>
    </citation>
    <scope>NUCLEOTIDE SEQUENCE</scope>
    <source>
        <strain evidence="1">NCHU-NPUST-175</strain>
    </source>
</reference>
<name>A0ACC4DBQ3_PURLI</name>
<evidence type="ECO:0000313" key="2">
    <source>
        <dbReference type="Proteomes" id="UP001638806"/>
    </source>
</evidence>
<evidence type="ECO:0000313" key="1">
    <source>
        <dbReference type="EMBL" id="KAL3953478.1"/>
    </source>
</evidence>
<gene>
    <name evidence="1" type="ORF">ACCO45_011434</name>
</gene>
<comment type="caution">
    <text evidence="1">The sequence shown here is derived from an EMBL/GenBank/DDBJ whole genome shotgun (WGS) entry which is preliminary data.</text>
</comment>
<dbReference type="EMBL" id="JBGNUJ010000011">
    <property type="protein sequence ID" value="KAL3953478.1"/>
    <property type="molecule type" value="Genomic_DNA"/>
</dbReference>
<protein>
    <submittedName>
        <fullName evidence="1">Uncharacterized protein</fullName>
    </submittedName>
</protein>